<name>A0A4S4BVP3_9BACI</name>
<evidence type="ECO:0000256" key="2">
    <source>
        <dbReference type="ARBA" id="ARBA00022801"/>
    </source>
</evidence>
<dbReference type="SUPFAM" id="SSF52540">
    <property type="entry name" value="P-loop containing nucleoside triphosphate hydrolases"/>
    <property type="match status" value="1"/>
</dbReference>
<proteinExistence type="predicted"/>
<feature type="coiled-coil region" evidence="5">
    <location>
        <begin position="306"/>
        <end position="340"/>
    </location>
</feature>
<dbReference type="GO" id="GO:0005524">
    <property type="term" value="F:ATP binding"/>
    <property type="evidence" value="ECO:0007669"/>
    <property type="project" value="UniProtKB-KW"/>
</dbReference>
<evidence type="ECO:0000256" key="1">
    <source>
        <dbReference type="ARBA" id="ARBA00022741"/>
    </source>
</evidence>
<sequence>MNENFENYYNEAIERTKRMALEDIYTFLETKESMPTYEQYSRERGQYIDQLWVNSWLNTTTSHATYAEKKSYLLEKGFEIEGLGKKLINQMFRNEIREVEPFNVLGWLDRKFGKQTEEWHQLYDRARVAKKELERTLLQKEVKRKLKLKVEYYIEQLIGEHYEDLYLYVRYLIGCQLAIDIEQREVILPADEITFSSYLSSEQELHFSKKHYNEDLFERYEQLIANYLFDFGPNWLKDHLPSHLFDEYIRTNLEMMTDSFLNEAAFDLFAELSQEFFSDLLEEFISDLIKLIDIPFDLAVHQEIFAKDLSERERKIVEDLEEVKRKNEEEARMIEDIFAREYNPPVGRNIKYFLHVGETNTGKTFQAIKRMKDASSGIYLAPLRLLALEIYEKLNEEGVPCSLKTGEEEKTVPGAAHIACTVEMFYEKDFYEVVVIDEAQMIADKDRGFSWYKAMTKANANEVHIICSFNAKQMILQLLGESDIHINEYLREIPLKVESQFFRLNHTRKGDALVCFSRRRVLETASELQRNGLQVSMIYGSMPPETRKKQMQRFINGETSVIVATDAIGMGLNLPIRRIVFLENDKFDGTRRRLLTSQEVKQIAGRAGRKGIYNIGRVAFTSNVKTMTRLLEQEDEPLQGFAIAPTANIFERFQKYSHKLGLFFYLWDQFQSPKGTKKASLTEEKLLYDMVEDSIIEAKLSITDLYNFLHLPFATNEPSLRAQWKQKLEALVDGKEIPEPLIKEAGLEELELSYKSVGLHLLFLYKLGKNTEAHYWERVREKISDKIHDKLKSGVQIATKSCKSCGKHLSTTFKFTICNDCYFRGEVRKREKK</sequence>
<keyword evidence="7" id="KW-1185">Reference proteome</keyword>
<dbReference type="GO" id="GO:0016787">
    <property type="term" value="F:hydrolase activity"/>
    <property type="evidence" value="ECO:0007669"/>
    <property type="project" value="UniProtKB-KW"/>
</dbReference>
<dbReference type="PANTHER" id="PTHR12131">
    <property type="entry name" value="ATP-DEPENDENT RNA AND DNA HELICASE"/>
    <property type="match status" value="1"/>
</dbReference>
<dbReference type="InterPro" id="IPR055206">
    <property type="entry name" value="DEXQc_SUV3"/>
</dbReference>
<accession>A0A4S4BVP3</accession>
<dbReference type="Pfam" id="PF22527">
    <property type="entry name" value="DEXQc_Suv3"/>
    <property type="match status" value="1"/>
</dbReference>
<evidence type="ECO:0000313" key="6">
    <source>
        <dbReference type="EMBL" id="THF79224.1"/>
    </source>
</evidence>
<dbReference type="Gene3D" id="3.40.50.300">
    <property type="entry name" value="P-loop containing nucleotide triphosphate hydrolases"/>
    <property type="match status" value="2"/>
</dbReference>
<organism evidence="6 7">
    <name type="scientific">Metabacillus sediminilitoris</name>
    <dbReference type="NCBI Taxonomy" id="2567941"/>
    <lineage>
        <taxon>Bacteria</taxon>
        <taxon>Bacillati</taxon>
        <taxon>Bacillota</taxon>
        <taxon>Bacilli</taxon>
        <taxon>Bacillales</taxon>
        <taxon>Bacillaceae</taxon>
        <taxon>Metabacillus</taxon>
    </lineage>
</organism>
<keyword evidence="4" id="KW-0067">ATP-binding</keyword>
<protein>
    <submittedName>
        <fullName evidence="6">RNA helicase</fullName>
    </submittedName>
</protein>
<dbReference type="RefSeq" id="WP_136354431.1">
    <property type="nucleotide sequence ID" value="NZ_CP046266.1"/>
</dbReference>
<dbReference type="GO" id="GO:0004386">
    <property type="term" value="F:helicase activity"/>
    <property type="evidence" value="ECO:0007669"/>
    <property type="project" value="UniProtKB-KW"/>
</dbReference>
<dbReference type="PANTHER" id="PTHR12131:SF1">
    <property type="entry name" value="ATP-DEPENDENT RNA HELICASE SUPV3L1, MITOCHONDRIAL-RELATED"/>
    <property type="match status" value="1"/>
</dbReference>
<dbReference type="SMART" id="SM00490">
    <property type="entry name" value="HELICc"/>
    <property type="match status" value="1"/>
</dbReference>
<dbReference type="PROSITE" id="PS51192">
    <property type="entry name" value="HELICASE_ATP_BIND_1"/>
    <property type="match status" value="1"/>
</dbReference>
<dbReference type="Proteomes" id="UP000310334">
    <property type="component" value="Unassembled WGS sequence"/>
</dbReference>
<dbReference type="InterPro" id="IPR050699">
    <property type="entry name" value="RNA-DNA_Helicase"/>
</dbReference>
<evidence type="ECO:0000256" key="4">
    <source>
        <dbReference type="ARBA" id="ARBA00022840"/>
    </source>
</evidence>
<dbReference type="CDD" id="cd18805">
    <property type="entry name" value="SF2_C_suv3"/>
    <property type="match status" value="1"/>
</dbReference>
<dbReference type="AlphaFoldDB" id="A0A4S4BVP3"/>
<keyword evidence="2" id="KW-0378">Hydrolase</keyword>
<keyword evidence="3 6" id="KW-0347">Helicase</keyword>
<evidence type="ECO:0000313" key="7">
    <source>
        <dbReference type="Proteomes" id="UP000310334"/>
    </source>
</evidence>
<dbReference type="Pfam" id="PF00271">
    <property type="entry name" value="Helicase_C"/>
    <property type="match status" value="1"/>
</dbReference>
<reference evidence="6" key="1">
    <citation type="submission" date="2019-04" db="EMBL/GenBank/DDBJ databases">
        <title>Bacillus sediminilitoris sp. nov., isolated from a tidal flat sediment on the East China Sea.</title>
        <authorList>
            <person name="Wei Y."/>
            <person name="Mao H."/>
            <person name="Fang J."/>
        </authorList>
    </citation>
    <scope>NUCLEOTIDE SEQUENCE [LARGE SCALE GENOMIC DNA]</scope>
    <source>
        <strain evidence="6">DSL-17</strain>
    </source>
</reference>
<dbReference type="EMBL" id="SSNT01000009">
    <property type="protein sequence ID" value="THF79224.1"/>
    <property type="molecule type" value="Genomic_DNA"/>
</dbReference>
<evidence type="ECO:0000256" key="5">
    <source>
        <dbReference type="SAM" id="Coils"/>
    </source>
</evidence>
<comment type="caution">
    <text evidence="6">The sequence shown here is derived from an EMBL/GenBank/DDBJ whole genome shotgun (WGS) entry which is preliminary data.</text>
</comment>
<dbReference type="InterPro" id="IPR027417">
    <property type="entry name" value="P-loop_NTPase"/>
</dbReference>
<gene>
    <name evidence="6" type="ORF">E6W99_12775</name>
</gene>
<evidence type="ECO:0000256" key="3">
    <source>
        <dbReference type="ARBA" id="ARBA00022806"/>
    </source>
</evidence>
<keyword evidence="1" id="KW-0547">Nucleotide-binding</keyword>
<dbReference type="InterPro" id="IPR001650">
    <property type="entry name" value="Helicase_C-like"/>
</dbReference>
<dbReference type="Gene3D" id="1.20.272.40">
    <property type="match status" value="1"/>
</dbReference>
<dbReference type="InterPro" id="IPR014001">
    <property type="entry name" value="Helicase_ATP-bd"/>
</dbReference>
<dbReference type="OrthoDB" id="9807155at2"/>
<dbReference type="PROSITE" id="PS51194">
    <property type="entry name" value="HELICASE_CTER"/>
    <property type="match status" value="1"/>
</dbReference>
<keyword evidence="5" id="KW-0175">Coiled coil</keyword>